<evidence type="ECO:0000256" key="11">
    <source>
        <dbReference type="ARBA" id="ARBA00030237"/>
    </source>
</evidence>
<dbReference type="EC" id="2.7.11.1" evidence="2"/>
<dbReference type="GO" id="GO:0010506">
    <property type="term" value="P:regulation of autophagy"/>
    <property type="evidence" value="ECO:0007669"/>
    <property type="project" value="InterPro"/>
</dbReference>
<dbReference type="EMBL" id="MU865405">
    <property type="protein sequence ID" value="KAK4224042.1"/>
    <property type="molecule type" value="Genomic_DNA"/>
</dbReference>
<dbReference type="InterPro" id="IPR008271">
    <property type="entry name" value="Ser/Thr_kinase_AS"/>
</dbReference>
<evidence type="ECO:0000259" key="14">
    <source>
        <dbReference type="PROSITE" id="PS50011"/>
    </source>
</evidence>
<name>A0AAN7GPX6_9PEZI</name>
<keyword evidence="16" id="KW-1185">Reference proteome</keyword>
<keyword evidence="9" id="KW-0653">Protein transport</keyword>
<keyword evidence="6" id="KW-0547">Nucleotide-binding</keyword>
<comment type="caution">
    <text evidence="15">The sequence shown here is derived from an EMBL/GenBank/DDBJ whole genome shotgun (WGS) entry which is preliminary data.</text>
</comment>
<evidence type="ECO:0000256" key="8">
    <source>
        <dbReference type="ARBA" id="ARBA00022840"/>
    </source>
</evidence>
<evidence type="ECO:0000256" key="7">
    <source>
        <dbReference type="ARBA" id="ARBA00022777"/>
    </source>
</evidence>
<dbReference type="GO" id="GO:0005524">
    <property type="term" value="F:ATP binding"/>
    <property type="evidence" value="ECO:0007669"/>
    <property type="project" value="UniProtKB-KW"/>
</dbReference>
<keyword evidence="10" id="KW-0072">Autophagy</keyword>
<dbReference type="PROSITE" id="PS50011">
    <property type="entry name" value="PROTEIN_KINASE_DOM"/>
    <property type="match status" value="1"/>
</dbReference>
<dbReference type="Proteomes" id="UP001301958">
    <property type="component" value="Unassembled WGS sequence"/>
</dbReference>
<evidence type="ECO:0000313" key="16">
    <source>
        <dbReference type="Proteomes" id="UP001301958"/>
    </source>
</evidence>
<evidence type="ECO:0000256" key="4">
    <source>
        <dbReference type="ARBA" id="ARBA00022527"/>
    </source>
</evidence>
<evidence type="ECO:0000256" key="2">
    <source>
        <dbReference type="ARBA" id="ARBA00012513"/>
    </source>
</evidence>
<dbReference type="InterPro" id="IPR045269">
    <property type="entry name" value="Atg1-like"/>
</dbReference>
<dbReference type="GO" id="GO:0015031">
    <property type="term" value="P:protein transport"/>
    <property type="evidence" value="ECO:0007669"/>
    <property type="project" value="UniProtKB-KW"/>
</dbReference>
<dbReference type="GO" id="GO:0005829">
    <property type="term" value="C:cytosol"/>
    <property type="evidence" value="ECO:0007669"/>
    <property type="project" value="TreeGrafter"/>
</dbReference>
<dbReference type="GO" id="GO:0004674">
    <property type="term" value="F:protein serine/threonine kinase activity"/>
    <property type="evidence" value="ECO:0007669"/>
    <property type="project" value="UniProtKB-KW"/>
</dbReference>
<dbReference type="GO" id="GO:0005776">
    <property type="term" value="C:autophagosome"/>
    <property type="evidence" value="ECO:0007669"/>
    <property type="project" value="TreeGrafter"/>
</dbReference>
<evidence type="ECO:0000256" key="3">
    <source>
        <dbReference type="ARBA" id="ARBA00022448"/>
    </source>
</evidence>
<protein>
    <recommendedName>
        <fullName evidence="2">non-specific serine/threonine protein kinase</fullName>
        <ecNumber evidence="2">2.7.11.1</ecNumber>
    </recommendedName>
    <alternativeName>
        <fullName evidence="11">Autophagy-related protein 1</fullName>
    </alternativeName>
</protein>
<dbReference type="InterPro" id="IPR011009">
    <property type="entry name" value="Kinase-like_dom_sf"/>
</dbReference>
<dbReference type="Gene3D" id="1.10.510.10">
    <property type="entry name" value="Transferase(Phosphotransferase) domain 1"/>
    <property type="match status" value="1"/>
</dbReference>
<dbReference type="PANTHER" id="PTHR24348:SF22">
    <property type="entry name" value="NON-SPECIFIC SERINE_THREONINE PROTEIN KINASE"/>
    <property type="match status" value="1"/>
</dbReference>
<keyword evidence="7 15" id="KW-0418">Kinase</keyword>
<dbReference type="PANTHER" id="PTHR24348">
    <property type="entry name" value="SERINE/THREONINE-PROTEIN KINASE UNC-51-RELATED"/>
    <property type="match status" value="1"/>
</dbReference>
<dbReference type="GO" id="GO:0034045">
    <property type="term" value="C:phagophore assembly site membrane"/>
    <property type="evidence" value="ECO:0007669"/>
    <property type="project" value="UniProtKB-SubCell"/>
</dbReference>
<dbReference type="SUPFAM" id="SSF56112">
    <property type="entry name" value="Protein kinase-like (PK-like)"/>
    <property type="match status" value="1"/>
</dbReference>
<evidence type="ECO:0000256" key="5">
    <source>
        <dbReference type="ARBA" id="ARBA00022679"/>
    </source>
</evidence>
<comment type="catalytic activity">
    <reaction evidence="12">
        <text>L-threonyl-[protein] + ATP = O-phospho-L-threonyl-[protein] + ADP + H(+)</text>
        <dbReference type="Rhea" id="RHEA:46608"/>
        <dbReference type="Rhea" id="RHEA-COMP:11060"/>
        <dbReference type="Rhea" id="RHEA-COMP:11605"/>
        <dbReference type="ChEBI" id="CHEBI:15378"/>
        <dbReference type="ChEBI" id="CHEBI:30013"/>
        <dbReference type="ChEBI" id="CHEBI:30616"/>
        <dbReference type="ChEBI" id="CHEBI:61977"/>
        <dbReference type="ChEBI" id="CHEBI:456216"/>
        <dbReference type="EC" id="2.7.11.1"/>
    </reaction>
</comment>
<keyword evidence="5" id="KW-0808">Transferase</keyword>
<sequence length="311" mass="36083">MLPLEASEVVRDLELKTIKRKDCTTHIFYERGTSATDRKRELREKWTPVRPLGNGAFGSVWLEQCDNMVRRDVPNVRAVKKIKISPSIDFTRELEAIAKFSHNRYLPCFVRCFGWFRIKNYIFITMEHIQHGDLGQHLQFQRILPEKEANIIIRQLVEGLGHMHTNRFVHRDLKPANILIVEKGPNWLVQISDFGISRKLDEGRSIGTAQQGTFGYIAPEVMGFHEERGFPFAADMWSLGAVLFRMLSGHAFLIYGHEHREFVNGDRLIPVNELKEVGVSDEGLEFLQKLLLVNPRDRLTVDEAHKHDWMK</sequence>
<dbReference type="AlphaFoldDB" id="A0AAN7GPX6"/>
<evidence type="ECO:0000256" key="10">
    <source>
        <dbReference type="ARBA" id="ARBA00023006"/>
    </source>
</evidence>
<reference evidence="15" key="1">
    <citation type="journal article" date="2023" name="Mol. Phylogenet. Evol.">
        <title>Genome-scale phylogeny and comparative genomics of the fungal order Sordariales.</title>
        <authorList>
            <person name="Hensen N."/>
            <person name="Bonometti L."/>
            <person name="Westerberg I."/>
            <person name="Brannstrom I.O."/>
            <person name="Guillou S."/>
            <person name="Cros-Aarteil S."/>
            <person name="Calhoun S."/>
            <person name="Haridas S."/>
            <person name="Kuo A."/>
            <person name="Mondo S."/>
            <person name="Pangilinan J."/>
            <person name="Riley R."/>
            <person name="LaButti K."/>
            <person name="Andreopoulos B."/>
            <person name="Lipzen A."/>
            <person name="Chen C."/>
            <person name="Yan M."/>
            <person name="Daum C."/>
            <person name="Ng V."/>
            <person name="Clum A."/>
            <person name="Steindorff A."/>
            <person name="Ohm R.A."/>
            <person name="Martin F."/>
            <person name="Silar P."/>
            <person name="Natvig D.O."/>
            <person name="Lalanne C."/>
            <person name="Gautier V."/>
            <person name="Ament-Velasquez S.L."/>
            <person name="Kruys A."/>
            <person name="Hutchinson M.I."/>
            <person name="Powell A.J."/>
            <person name="Barry K."/>
            <person name="Miller A.N."/>
            <person name="Grigoriev I.V."/>
            <person name="Debuchy R."/>
            <person name="Gladieux P."/>
            <person name="Hiltunen Thoren M."/>
            <person name="Johannesson H."/>
        </authorList>
    </citation>
    <scope>NUCLEOTIDE SEQUENCE</scope>
    <source>
        <strain evidence="15">CBS 990.96</strain>
    </source>
</reference>
<accession>A0AAN7GPX6</accession>
<dbReference type="PROSITE" id="PS00108">
    <property type="entry name" value="PROTEIN_KINASE_ST"/>
    <property type="match status" value="1"/>
</dbReference>
<gene>
    <name evidence="15" type="ORF">QBC38DRAFT_371827</name>
</gene>
<comment type="catalytic activity">
    <reaction evidence="13">
        <text>L-seryl-[protein] + ATP = O-phospho-L-seryl-[protein] + ADP + H(+)</text>
        <dbReference type="Rhea" id="RHEA:17989"/>
        <dbReference type="Rhea" id="RHEA-COMP:9863"/>
        <dbReference type="Rhea" id="RHEA-COMP:11604"/>
        <dbReference type="ChEBI" id="CHEBI:15378"/>
        <dbReference type="ChEBI" id="CHEBI:29999"/>
        <dbReference type="ChEBI" id="CHEBI:30616"/>
        <dbReference type="ChEBI" id="CHEBI:83421"/>
        <dbReference type="ChEBI" id="CHEBI:456216"/>
        <dbReference type="EC" id="2.7.11.1"/>
    </reaction>
</comment>
<evidence type="ECO:0000256" key="6">
    <source>
        <dbReference type="ARBA" id="ARBA00022741"/>
    </source>
</evidence>
<dbReference type="InterPro" id="IPR000719">
    <property type="entry name" value="Prot_kinase_dom"/>
</dbReference>
<keyword evidence="8" id="KW-0067">ATP-binding</keyword>
<evidence type="ECO:0000256" key="12">
    <source>
        <dbReference type="ARBA" id="ARBA00047899"/>
    </source>
</evidence>
<dbReference type="Pfam" id="PF00069">
    <property type="entry name" value="Pkinase"/>
    <property type="match status" value="1"/>
</dbReference>
<evidence type="ECO:0000256" key="9">
    <source>
        <dbReference type="ARBA" id="ARBA00022927"/>
    </source>
</evidence>
<proteinExistence type="predicted"/>
<comment type="subcellular location">
    <subcellularLocation>
        <location evidence="1">Preautophagosomal structure membrane</location>
        <topology evidence="1">Peripheral membrane protein</topology>
    </subcellularLocation>
</comment>
<keyword evidence="3" id="KW-0813">Transport</keyword>
<feature type="domain" description="Protein kinase" evidence="14">
    <location>
        <begin position="46"/>
        <end position="310"/>
    </location>
</feature>
<evidence type="ECO:0000256" key="1">
    <source>
        <dbReference type="ARBA" id="ARBA00004623"/>
    </source>
</evidence>
<dbReference type="GO" id="GO:0000045">
    <property type="term" value="P:autophagosome assembly"/>
    <property type="evidence" value="ECO:0007669"/>
    <property type="project" value="TreeGrafter"/>
</dbReference>
<keyword evidence="4" id="KW-0723">Serine/threonine-protein kinase</keyword>
<evidence type="ECO:0000256" key="13">
    <source>
        <dbReference type="ARBA" id="ARBA00048679"/>
    </source>
</evidence>
<organism evidence="15 16">
    <name type="scientific">Podospora fimiseda</name>
    <dbReference type="NCBI Taxonomy" id="252190"/>
    <lineage>
        <taxon>Eukaryota</taxon>
        <taxon>Fungi</taxon>
        <taxon>Dikarya</taxon>
        <taxon>Ascomycota</taxon>
        <taxon>Pezizomycotina</taxon>
        <taxon>Sordariomycetes</taxon>
        <taxon>Sordariomycetidae</taxon>
        <taxon>Sordariales</taxon>
        <taxon>Podosporaceae</taxon>
        <taxon>Podospora</taxon>
    </lineage>
</organism>
<dbReference type="SMART" id="SM00220">
    <property type="entry name" value="S_TKc"/>
    <property type="match status" value="1"/>
</dbReference>
<evidence type="ECO:0000313" key="15">
    <source>
        <dbReference type="EMBL" id="KAK4224042.1"/>
    </source>
</evidence>
<reference evidence="15" key="2">
    <citation type="submission" date="2023-05" db="EMBL/GenBank/DDBJ databases">
        <authorList>
            <consortium name="Lawrence Berkeley National Laboratory"/>
            <person name="Steindorff A."/>
            <person name="Hensen N."/>
            <person name="Bonometti L."/>
            <person name="Westerberg I."/>
            <person name="Brannstrom I.O."/>
            <person name="Guillou S."/>
            <person name="Cros-Aarteil S."/>
            <person name="Calhoun S."/>
            <person name="Haridas S."/>
            <person name="Kuo A."/>
            <person name="Mondo S."/>
            <person name="Pangilinan J."/>
            <person name="Riley R."/>
            <person name="Labutti K."/>
            <person name="Andreopoulos B."/>
            <person name="Lipzen A."/>
            <person name="Chen C."/>
            <person name="Yanf M."/>
            <person name="Daum C."/>
            <person name="Ng V."/>
            <person name="Clum A."/>
            <person name="Ohm R."/>
            <person name="Martin F."/>
            <person name="Silar P."/>
            <person name="Natvig D."/>
            <person name="Lalanne C."/>
            <person name="Gautier V."/>
            <person name="Ament-Velasquez S.L."/>
            <person name="Kruys A."/>
            <person name="Hutchinson M.I."/>
            <person name="Powell A.J."/>
            <person name="Barry K."/>
            <person name="Miller A.N."/>
            <person name="Grigoriev I.V."/>
            <person name="Debuchy R."/>
            <person name="Gladieux P."/>
            <person name="Thoren M.H."/>
            <person name="Johannesson H."/>
        </authorList>
    </citation>
    <scope>NUCLEOTIDE SEQUENCE</scope>
    <source>
        <strain evidence="15">CBS 990.96</strain>
    </source>
</reference>
<feature type="non-terminal residue" evidence="15">
    <location>
        <position position="311"/>
    </location>
</feature>